<dbReference type="RefSeq" id="WP_135480005.1">
    <property type="nucleotide sequence ID" value="NZ_SIJK02000044.1"/>
</dbReference>
<evidence type="ECO:0000256" key="1">
    <source>
        <dbReference type="PROSITE-ProRule" id="PRU00169"/>
    </source>
</evidence>
<dbReference type="SMART" id="SM00448">
    <property type="entry name" value="REC"/>
    <property type="match status" value="1"/>
</dbReference>
<evidence type="ECO:0000313" key="5">
    <source>
        <dbReference type="Proteomes" id="UP001193081"/>
    </source>
</evidence>
<organism evidence="4 5">
    <name type="scientific">Candidatus Chloroploca mongolica</name>
    <dbReference type="NCBI Taxonomy" id="2528176"/>
    <lineage>
        <taxon>Bacteria</taxon>
        <taxon>Bacillati</taxon>
        <taxon>Chloroflexota</taxon>
        <taxon>Chloroflexia</taxon>
        <taxon>Chloroflexales</taxon>
        <taxon>Chloroflexineae</taxon>
        <taxon>Oscillochloridaceae</taxon>
        <taxon>Candidatus Chloroploca</taxon>
    </lineage>
</organism>
<gene>
    <name evidence="4" type="ORF">EYB53_019155</name>
</gene>
<dbReference type="PANTHER" id="PTHR45228">
    <property type="entry name" value="CYCLIC DI-GMP PHOSPHODIESTERASE TM_0186-RELATED"/>
    <property type="match status" value="1"/>
</dbReference>
<dbReference type="CDD" id="cd00077">
    <property type="entry name" value="HDc"/>
    <property type="match status" value="1"/>
</dbReference>
<keyword evidence="1" id="KW-0597">Phosphoprotein</keyword>
<proteinExistence type="predicted"/>
<accession>A0ABS4DEG1</accession>
<feature type="modified residue" description="4-aspartylphosphate" evidence="1">
    <location>
        <position position="58"/>
    </location>
</feature>
<dbReference type="InterPro" id="IPR037522">
    <property type="entry name" value="HD_GYP_dom"/>
</dbReference>
<protein>
    <submittedName>
        <fullName evidence="4">Response regulator</fullName>
    </submittedName>
</protein>
<name>A0ABS4DEG1_9CHLR</name>
<dbReference type="Gene3D" id="1.10.3210.10">
    <property type="entry name" value="Hypothetical protein af1432"/>
    <property type="match status" value="1"/>
</dbReference>
<evidence type="ECO:0000259" key="2">
    <source>
        <dbReference type="PROSITE" id="PS50110"/>
    </source>
</evidence>
<evidence type="ECO:0000313" key="4">
    <source>
        <dbReference type="EMBL" id="MBP1467842.1"/>
    </source>
</evidence>
<dbReference type="InterPro" id="IPR011006">
    <property type="entry name" value="CheY-like_superfamily"/>
</dbReference>
<evidence type="ECO:0000259" key="3">
    <source>
        <dbReference type="PROSITE" id="PS51832"/>
    </source>
</evidence>
<dbReference type="InterPro" id="IPR052020">
    <property type="entry name" value="Cyclic_di-GMP/3'3'-cGAMP_PDE"/>
</dbReference>
<dbReference type="Pfam" id="PF13487">
    <property type="entry name" value="HD_5"/>
    <property type="match status" value="1"/>
</dbReference>
<feature type="domain" description="Response regulatory" evidence="2">
    <location>
        <begin position="9"/>
        <end position="125"/>
    </location>
</feature>
<dbReference type="Pfam" id="PF00072">
    <property type="entry name" value="Response_reg"/>
    <property type="match status" value="1"/>
</dbReference>
<dbReference type="SUPFAM" id="SSF109604">
    <property type="entry name" value="HD-domain/PDEase-like"/>
    <property type="match status" value="1"/>
</dbReference>
<dbReference type="CDD" id="cd19920">
    <property type="entry name" value="REC_PA4781-like"/>
    <property type="match status" value="1"/>
</dbReference>
<sequence>MDADATLPTIMVVDDSPTNLTLLSEVLQDQGYRIVTFPSGMLALRAMDQHPPDLVLLDIMMPNMNGFEVCQAIKRNPYLAEIPVIFISALGDAADRVQAFAAGGVDYLVKPFQQGEVLARVKIHLRLRQMQQKLQQQNLYLEDLVRAQVQEISDSQLATILAVSKLAGYRDEETGWHIERTRVFCKLLAQTLHTNPCYAPILTDQFIENIYHAAPLHDIGKVGIPDAILLKPGKLTSDEFTMMTRHTVIGAETLERVLELYPNNAFIKMGIELTRSHHERWDGTGYPDHLAGEAIPLSARILAVADVYDALRSKRPYKEPFDHAKTCAIICESAGSHFDPAIVDAFVTIEAEFERISKHMQDH</sequence>
<keyword evidence="5" id="KW-1185">Reference proteome</keyword>
<dbReference type="SUPFAM" id="SSF52172">
    <property type="entry name" value="CheY-like"/>
    <property type="match status" value="1"/>
</dbReference>
<dbReference type="Proteomes" id="UP001193081">
    <property type="component" value="Unassembled WGS sequence"/>
</dbReference>
<reference evidence="4 5" key="1">
    <citation type="submission" date="2021-03" db="EMBL/GenBank/DDBJ databases">
        <authorList>
            <person name="Grouzdev D.S."/>
        </authorList>
    </citation>
    <scope>NUCLEOTIDE SEQUENCE [LARGE SCALE GENOMIC DNA]</scope>
    <source>
        <strain evidence="4 5">M50-1</strain>
    </source>
</reference>
<comment type="caution">
    <text evidence="4">The sequence shown here is derived from an EMBL/GenBank/DDBJ whole genome shotgun (WGS) entry which is preliminary data.</text>
</comment>
<dbReference type="SMART" id="SM00471">
    <property type="entry name" value="HDc"/>
    <property type="match status" value="1"/>
</dbReference>
<dbReference type="EMBL" id="SIJK02000044">
    <property type="protein sequence ID" value="MBP1467842.1"/>
    <property type="molecule type" value="Genomic_DNA"/>
</dbReference>
<feature type="domain" description="HD-GYP" evidence="3">
    <location>
        <begin position="152"/>
        <end position="362"/>
    </location>
</feature>
<dbReference type="PROSITE" id="PS50110">
    <property type="entry name" value="RESPONSE_REGULATORY"/>
    <property type="match status" value="1"/>
</dbReference>
<dbReference type="InterPro" id="IPR001789">
    <property type="entry name" value="Sig_transdc_resp-reg_receiver"/>
</dbReference>
<dbReference type="InterPro" id="IPR003607">
    <property type="entry name" value="HD/PDEase_dom"/>
</dbReference>
<dbReference type="PROSITE" id="PS51832">
    <property type="entry name" value="HD_GYP"/>
    <property type="match status" value="1"/>
</dbReference>
<dbReference type="Gene3D" id="3.40.50.2300">
    <property type="match status" value="1"/>
</dbReference>
<dbReference type="PANTHER" id="PTHR45228:SF5">
    <property type="entry name" value="CYCLIC DI-GMP PHOSPHODIESTERASE VC_1348-RELATED"/>
    <property type="match status" value="1"/>
</dbReference>